<dbReference type="GO" id="GO:0000976">
    <property type="term" value="F:transcription cis-regulatory region binding"/>
    <property type="evidence" value="ECO:0007669"/>
    <property type="project" value="TreeGrafter"/>
</dbReference>
<dbReference type="RefSeq" id="WP_176802617.1">
    <property type="nucleotide sequence ID" value="NZ_JABXYJ010000003.1"/>
</dbReference>
<name>A0A850QDD8_9BURK</name>
<keyword evidence="3" id="KW-0238">DNA-binding</keyword>
<dbReference type="CDD" id="cd08419">
    <property type="entry name" value="PBP2_CbbR_RubisCO_like"/>
    <property type="match status" value="1"/>
</dbReference>
<dbReference type="Gene3D" id="3.40.190.290">
    <property type="match status" value="1"/>
</dbReference>
<comment type="caution">
    <text evidence="6">The sequence shown here is derived from an EMBL/GenBank/DDBJ whole genome shotgun (WGS) entry which is preliminary data.</text>
</comment>
<proteinExistence type="inferred from homology"/>
<dbReference type="PROSITE" id="PS50931">
    <property type="entry name" value="HTH_LYSR"/>
    <property type="match status" value="1"/>
</dbReference>
<keyword evidence="2" id="KW-0805">Transcription regulation</keyword>
<evidence type="ECO:0000256" key="4">
    <source>
        <dbReference type="ARBA" id="ARBA00023163"/>
    </source>
</evidence>
<evidence type="ECO:0000256" key="1">
    <source>
        <dbReference type="ARBA" id="ARBA00009437"/>
    </source>
</evidence>
<evidence type="ECO:0000256" key="3">
    <source>
        <dbReference type="ARBA" id="ARBA00023125"/>
    </source>
</evidence>
<evidence type="ECO:0000256" key="2">
    <source>
        <dbReference type="ARBA" id="ARBA00023015"/>
    </source>
</evidence>
<dbReference type="Pfam" id="PF00126">
    <property type="entry name" value="HTH_1"/>
    <property type="match status" value="1"/>
</dbReference>
<dbReference type="SUPFAM" id="SSF53850">
    <property type="entry name" value="Periplasmic binding protein-like II"/>
    <property type="match status" value="1"/>
</dbReference>
<sequence>MNVTFRQLRLFLELANQRSISGVARHFQVTQPTVSMQMRELSDEVGLPLYEVIGKRLYLTSAGDELARTAKVMEDEWRAYEQCIAGMKGLTCGHLSIAVVGTAKYFMPCLLAAFSKTYPEVDIALEVQNREVILQRLRENRDDFCIMSIPPDDMDIVRHTLMPNPLVMIASQTHPFAGQQGLRLEKLCGERFILRETGSGTRLACDWYFASRDFLPQVRMELGSNEAIKQAVAGDMGLSVLSRHALNTNLKNHALAILDVLDFPLQENWFAVHLQGKRLSPVAKGFLDYLQANAGQPLAAA</sequence>
<dbReference type="Pfam" id="PF03466">
    <property type="entry name" value="LysR_substrate"/>
    <property type="match status" value="1"/>
</dbReference>
<dbReference type="GO" id="GO:0003700">
    <property type="term" value="F:DNA-binding transcription factor activity"/>
    <property type="evidence" value="ECO:0007669"/>
    <property type="project" value="InterPro"/>
</dbReference>
<dbReference type="PANTHER" id="PTHR30126:SF5">
    <property type="entry name" value="HTH-TYPE TRANSCRIPTIONAL ACTIVATOR CMPR"/>
    <property type="match status" value="1"/>
</dbReference>
<organism evidence="6 7">
    <name type="scientific">Undibacterium oligocarboniphilum</name>
    <dbReference type="NCBI Taxonomy" id="666702"/>
    <lineage>
        <taxon>Bacteria</taxon>
        <taxon>Pseudomonadati</taxon>
        <taxon>Pseudomonadota</taxon>
        <taxon>Betaproteobacteria</taxon>
        <taxon>Burkholderiales</taxon>
        <taxon>Oxalobacteraceae</taxon>
        <taxon>Undibacterium</taxon>
    </lineage>
</organism>
<dbReference type="PANTHER" id="PTHR30126">
    <property type="entry name" value="HTH-TYPE TRANSCRIPTIONAL REGULATOR"/>
    <property type="match status" value="1"/>
</dbReference>
<keyword evidence="7" id="KW-1185">Reference proteome</keyword>
<dbReference type="InterPro" id="IPR036390">
    <property type="entry name" value="WH_DNA-bd_sf"/>
</dbReference>
<protein>
    <submittedName>
        <fullName evidence="6">LysR family transcriptional regulator</fullName>
    </submittedName>
</protein>
<keyword evidence="4" id="KW-0804">Transcription</keyword>
<comment type="similarity">
    <text evidence="1">Belongs to the LysR transcriptional regulatory family.</text>
</comment>
<accession>A0A850QDD8</accession>
<dbReference type="AlphaFoldDB" id="A0A850QDD8"/>
<dbReference type="InterPro" id="IPR036388">
    <property type="entry name" value="WH-like_DNA-bd_sf"/>
</dbReference>
<dbReference type="EMBL" id="JABXYJ010000003">
    <property type="protein sequence ID" value="NVO77338.1"/>
    <property type="molecule type" value="Genomic_DNA"/>
</dbReference>
<reference evidence="6 7" key="1">
    <citation type="submission" date="2020-06" db="EMBL/GenBank/DDBJ databases">
        <authorList>
            <person name="Qiu C."/>
            <person name="Liu Z."/>
        </authorList>
    </citation>
    <scope>NUCLEOTIDE SEQUENCE [LARGE SCALE GENOMIC DNA]</scope>
    <source>
        <strain evidence="6 7">EM 1</strain>
    </source>
</reference>
<gene>
    <name evidence="6" type="ORF">HV832_05780</name>
</gene>
<dbReference type="InterPro" id="IPR000847">
    <property type="entry name" value="LysR_HTH_N"/>
</dbReference>
<dbReference type="Gene3D" id="1.10.10.10">
    <property type="entry name" value="Winged helix-like DNA-binding domain superfamily/Winged helix DNA-binding domain"/>
    <property type="match status" value="1"/>
</dbReference>
<dbReference type="Proteomes" id="UP000588051">
    <property type="component" value="Unassembled WGS sequence"/>
</dbReference>
<evidence type="ECO:0000259" key="5">
    <source>
        <dbReference type="PROSITE" id="PS50931"/>
    </source>
</evidence>
<dbReference type="InterPro" id="IPR005119">
    <property type="entry name" value="LysR_subst-bd"/>
</dbReference>
<evidence type="ECO:0000313" key="6">
    <source>
        <dbReference type="EMBL" id="NVO77338.1"/>
    </source>
</evidence>
<dbReference type="SUPFAM" id="SSF46785">
    <property type="entry name" value="Winged helix' DNA-binding domain"/>
    <property type="match status" value="1"/>
</dbReference>
<evidence type="ECO:0000313" key="7">
    <source>
        <dbReference type="Proteomes" id="UP000588051"/>
    </source>
</evidence>
<feature type="domain" description="HTH lysR-type" evidence="5">
    <location>
        <begin position="3"/>
        <end position="60"/>
    </location>
</feature>